<accession>A0ACB8E8V9</accession>
<sequence length="124" mass="13422">MSLWPMDREGRAGAPASPAEDDSGRRQTKGAGVVQGSTREAKFSAATSCLRPGEPPVCQRGKLHPAGWLPLASEAQLSWARLPSLGDRGVSHPELELELADIADKDMWVSTKCLDRRIFKMLPG</sequence>
<keyword evidence="2" id="KW-1185">Reference proteome</keyword>
<evidence type="ECO:0000313" key="1">
    <source>
        <dbReference type="EMBL" id="KAH7988867.1"/>
    </source>
</evidence>
<proteinExistence type="predicted"/>
<reference evidence="1" key="1">
    <citation type="submission" date="2021-08" db="EMBL/GenBank/DDBJ databases">
        <title>The first chromosome-level gecko genome reveals the dynamic sex chromosomes of Neotropical dwarf geckos (Sphaerodactylidae: Sphaerodactylus).</title>
        <authorList>
            <person name="Pinto B.J."/>
            <person name="Keating S.E."/>
            <person name="Gamble T."/>
        </authorList>
    </citation>
    <scope>NUCLEOTIDE SEQUENCE</scope>
    <source>
        <strain evidence="1">TG3544</strain>
    </source>
</reference>
<dbReference type="Proteomes" id="UP000827872">
    <property type="component" value="Linkage Group LG10"/>
</dbReference>
<organism evidence="1 2">
    <name type="scientific">Sphaerodactylus townsendi</name>
    <dbReference type="NCBI Taxonomy" id="933632"/>
    <lineage>
        <taxon>Eukaryota</taxon>
        <taxon>Metazoa</taxon>
        <taxon>Chordata</taxon>
        <taxon>Craniata</taxon>
        <taxon>Vertebrata</taxon>
        <taxon>Euteleostomi</taxon>
        <taxon>Lepidosauria</taxon>
        <taxon>Squamata</taxon>
        <taxon>Bifurcata</taxon>
        <taxon>Gekkota</taxon>
        <taxon>Sphaerodactylidae</taxon>
        <taxon>Sphaerodactylus</taxon>
    </lineage>
</organism>
<dbReference type="EMBL" id="CM037623">
    <property type="protein sequence ID" value="KAH7988867.1"/>
    <property type="molecule type" value="Genomic_DNA"/>
</dbReference>
<evidence type="ECO:0000313" key="2">
    <source>
        <dbReference type="Proteomes" id="UP000827872"/>
    </source>
</evidence>
<comment type="caution">
    <text evidence="1">The sequence shown here is derived from an EMBL/GenBank/DDBJ whole genome shotgun (WGS) entry which is preliminary data.</text>
</comment>
<gene>
    <name evidence="1" type="ORF">K3G42_023116</name>
</gene>
<protein>
    <submittedName>
        <fullName evidence="1">Uncharacterized protein</fullName>
    </submittedName>
</protein>
<name>A0ACB8E8V9_9SAUR</name>